<feature type="region of interest" description="Disordered" evidence="1">
    <location>
        <begin position="143"/>
        <end position="288"/>
    </location>
</feature>
<feature type="region of interest" description="Disordered" evidence="1">
    <location>
        <begin position="316"/>
        <end position="337"/>
    </location>
</feature>
<gene>
    <name evidence="2" type="ORF">HNR11_001658</name>
</gene>
<evidence type="ECO:0000313" key="2">
    <source>
        <dbReference type="EMBL" id="NYJ17124.1"/>
    </source>
</evidence>
<reference evidence="2 3" key="1">
    <citation type="submission" date="2020-07" db="EMBL/GenBank/DDBJ databases">
        <title>Sequencing the genomes of 1000 actinobacteria strains.</title>
        <authorList>
            <person name="Klenk H.-P."/>
        </authorList>
    </citation>
    <scope>NUCLEOTIDE SEQUENCE [LARGE SCALE GENOMIC DNA]</scope>
    <source>
        <strain evidence="2 3">DSM 15664</strain>
    </source>
</reference>
<feature type="region of interest" description="Disordered" evidence="1">
    <location>
        <begin position="44"/>
        <end position="70"/>
    </location>
</feature>
<organism evidence="2 3">
    <name type="scientific">Nesterenkonia sandarakina</name>
    <dbReference type="NCBI Taxonomy" id="272918"/>
    <lineage>
        <taxon>Bacteria</taxon>
        <taxon>Bacillati</taxon>
        <taxon>Actinomycetota</taxon>
        <taxon>Actinomycetes</taxon>
        <taxon>Micrococcales</taxon>
        <taxon>Micrococcaceae</taxon>
        <taxon>Nesterenkonia</taxon>
    </lineage>
</organism>
<evidence type="ECO:0000313" key="3">
    <source>
        <dbReference type="Proteomes" id="UP000560069"/>
    </source>
</evidence>
<comment type="caution">
    <text evidence="2">The sequence shown here is derived from an EMBL/GenBank/DDBJ whole genome shotgun (WGS) entry which is preliminary data.</text>
</comment>
<keyword evidence="3" id="KW-1185">Reference proteome</keyword>
<sequence length="409" mass="41749">MTFFPFPRTAPRRRGYARPAATSGAALGLLGVLLLTSCGASTAEQAGTPAAEPGTGGAGVQQQVPEPAGNQLSHDEMREQLQSRYPDAALSDTEDYWAGLRDIETELQRLVVDPPECKQFVMRSAVPVPSGALVAYADGTVEAGDAAEDPGEGSGGGSEEGSEGDSSGGSGTETEGEPEAGVLEAAPEFQLASNQEQQAQGEDSEGEGSEGADSEGADSEGADSEGESSGDGAEGDSDSGSEGSEENDSGGESSGDSDSGDSDSGDGDSGGDDSEEESEPVTVDLPAQRQAVIYTFRDWRAADAHLAAEKDGLESCDSYTASRGSEDSPEVSTSVDTVDVSSTADDALGTTRRISSEGEREHDAAVTLRSGSHIVTVAVPLSEALSEEEAEVAAEELQAEAADLIESFD</sequence>
<proteinExistence type="predicted"/>
<feature type="compositionally biased region" description="Polar residues" evidence="1">
    <location>
        <begin position="191"/>
        <end position="200"/>
    </location>
</feature>
<name>A0A7Z0E8Z0_9MICC</name>
<evidence type="ECO:0000256" key="1">
    <source>
        <dbReference type="SAM" id="MobiDB-lite"/>
    </source>
</evidence>
<dbReference type="EMBL" id="JACCFQ010000001">
    <property type="protein sequence ID" value="NYJ17124.1"/>
    <property type="molecule type" value="Genomic_DNA"/>
</dbReference>
<dbReference type="Proteomes" id="UP000560069">
    <property type="component" value="Unassembled WGS sequence"/>
</dbReference>
<protein>
    <recommendedName>
        <fullName evidence="4">PknH-like protein</fullName>
    </recommendedName>
</protein>
<dbReference type="AlphaFoldDB" id="A0A7Z0E8Z0"/>
<feature type="compositionally biased region" description="Acidic residues" evidence="1">
    <location>
        <begin position="258"/>
        <end position="279"/>
    </location>
</feature>
<evidence type="ECO:0008006" key="4">
    <source>
        <dbReference type="Google" id="ProtNLM"/>
    </source>
</evidence>
<accession>A0A7Z0E8Z0</accession>
<feature type="compositionally biased region" description="Acidic residues" evidence="1">
    <location>
        <begin position="202"/>
        <end position="249"/>
    </location>
</feature>
<dbReference type="RefSeq" id="WP_179441909.1">
    <property type="nucleotide sequence ID" value="NZ_BAAALK010000002.1"/>
</dbReference>
<feature type="compositionally biased region" description="Low complexity" evidence="1">
    <location>
        <begin position="44"/>
        <end position="53"/>
    </location>
</feature>